<dbReference type="InterPro" id="IPR023827">
    <property type="entry name" value="Peptidase_S8_Asp-AS"/>
</dbReference>
<comment type="caution">
    <text evidence="8">The sequence shown here is derived from an EMBL/GenBank/DDBJ whole genome shotgun (WGS) entry which is preliminary data.</text>
</comment>
<organism evidence="8 9">
    <name type="scientific">Cordyceps fumosorosea (strain ARSEF 2679)</name>
    <name type="common">Isaria fumosorosea</name>
    <dbReference type="NCBI Taxonomy" id="1081104"/>
    <lineage>
        <taxon>Eukaryota</taxon>
        <taxon>Fungi</taxon>
        <taxon>Dikarya</taxon>
        <taxon>Ascomycota</taxon>
        <taxon>Pezizomycotina</taxon>
        <taxon>Sordariomycetes</taxon>
        <taxon>Hypocreomycetidae</taxon>
        <taxon>Hypocreales</taxon>
        <taxon>Cordycipitaceae</taxon>
        <taxon>Cordyceps</taxon>
    </lineage>
</organism>
<dbReference type="Proteomes" id="UP000076744">
    <property type="component" value="Unassembled WGS sequence"/>
</dbReference>
<feature type="active site" description="Charge relay system" evidence="5">
    <location>
        <position position="64"/>
    </location>
</feature>
<reference evidence="8 9" key="1">
    <citation type="journal article" date="2016" name="Genome Biol. Evol.">
        <title>Divergent and convergent evolution of fungal pathogenicity.</title>
        <authorList>
            <person name="Shang Y."/>
            <person name="Xiao G."/>
            <person name="Zheng P."/>
            <person name="Cen K."/>
            <person name="Zhan S."/>
            <person name="Wang C."/>
        </authorList>
    </citation>
    <scope>NUCLEOTIDE SEQUENCE [LARGE SCALE GENOMIC DNA]</scope>
    <source>
        <strain evidence="8 9">ARSEF 2679</strain>
    </source>
</reference>
<keyword evidence="3 5" id="KW-0378">Hydrolase</keyword>
<dbReference type="PROSITE" id="PS00136">
    <property type="entry name" value="SUBTILASE_ASP"/>
    <property type="match status" value="1"/>
</dbReference>
<evidence type="ECO:0000256" key="1">
    <source>
        <dbReference type="ARBA" id="ARBA00011073"/>
    </source>
</evidence>
<dbReference type="STRING" id="1081104.A0A168B8L5"/>
<evidence type="ECO:0000256" key="6">
    <source>
        <dbReference type="RuleBase" id="RU003355"/>
    </source>
</evidence>
<dbReference type="Gene3D" id="3.40.50.200">
    <property type="entry name" value="Peptidase S8/S53 domain"/>
    <property type="match status" value="1"/>
</dbReference>
<evidence type="ECO:0000256" key="5">
    <source>
        <dbReference type="PROSITE-ProRule" id="PRU01240"/>
    </source>
</evidence>
<comment type="similarity">
    <text evidence="1 5 6">Belongs to the peptidase S8 family.</text>
</comment>
<dbReference type="InterPro" id="IPR036852">
    <property type="entry name" value="Peptidase_S8/S53_dom_sf"/>
</dbReference>
<protein>
    <submittedName>
        <fullName evidence="8">Peptidase S8/S53, subtilisin/kexin/sedolisin</fullName>
    </submittedName>
</protein>
<dbReference type="InterPro" id="IPR050131">
    <property type="entry name" value="Peptidase_S8_subtilisin-like"/>
</dbReference>
<gene>
    <name evidence="8" type="ORF">ISF_03041</name>
</gene>
<dbReference type="Pfam" id="PF00082">
    <property type="entry name" value="Peptidase_S8"/>
    <property type="match status" value="1"/>
</dbReference>
<evidence type="ECO:0000259" key="7">
    <source>
        <dbReference type="Pfam" id="PF00082"/>
    </source>
</evidence>
<dbReference type="InterPro" id="IPR015500">
    <property type="entry name" value="Peptidase_S8_subtilisin-rel"/>
</dbReference>
<dbReference type="PANTHER" id="PTHR43806:SF11">
    <property type="entry name" value="CEREVISIN-RELATED"/>
    <property type="match status" value="1"/>
</dbReference>
<dbReference type="SUPFAM" id="SSF52743">
    <property type="entry name" value="Subtilisin-like"/>
    <property type="match status" value="1"/>
</dbReference>
<name>A0A168B8L5_CORFA</name>
<keyword evidence="9" id="KW-1185">Reference proteome</keyword>
<dbReference type="EMBL" id="AZHB01000005">
    <property type="protein sequence ID" value="OAA69771.1"/>
    <property type="molecule type" value="Genomic_DNA"/>
</dbReference>
<proteinExistence type="inferred from homology"/>
<dbReference type="PROSITE" id="PS51892">
    <property type="entry name" value="SUBTILASE"/>
    <property type="match status" value="1"/>
</dbReference>
<evidence type="ECO:0000313" key="9">
    <source>
        <dbReference type="Proteomes" id="UP000076744"/>
    </source>
</evidence>
<dbReference type="AlphaFoldDB" id="A0A168B8L5"/>
<evidence type="ECO:0000256" key="2">
    <source>
        <dbReference type="ARBA" id="ARBA00022670"/>
    </source>
</evidence>
<dbReference type="CDD" id="cd00306">
    <property type="entry name" value="Peptidases_S8_S53"/>
    <property type="match status" value="1"/>
</dbReference>
<dbReference type="PRINTS" id="PR00723">
    <property type="entry name" value="SUBTILISIN"/>
</dbReference>
<dbReference type="PANTHER" id="PTHR43806">
    <property type="entry name" value="PEPTIDASE S8"/>
    <property type="match status" value="1"/>
</dbReference>
<dbReference type="RefSeq" id="XP_018706375.1">
    <property type="nucleotide sequence ID" value="XM_018846647.1"/>
</dbReference>
<dbReference type="PROSITE" id="PS00138">
    <property type="entry name" value="SUBTILASE_SER"/>
    <property type="match status" value="1"/>
</dbReference>
<dbReference type="GeneID" id="30019333"/>
<evidence type="ECO:0000256" key="4">
    <source>
        <dbReference type="ARBA" id="ARBA00022825"/>
    </source>
</evidence>
<dbReference type="InterPro" id="IPR023828">
    <property type="entry name" value="Peptidase_S8_Ser-AS"/>
</dbReference>
<dbReference type="InterPro" id="IPR000209">
    <property type="entry name" value="Peptidase_S8/S53_dom"/>
</dbReference>
<dbReference type="GO" id="GO:0004252">
    <property type="term" value="F:serine-type endopeptidase activity"/>
    <property type="evidence" value="ECO:0007669"/>
    <property type="project" value="UniProtKB-UniRule"/>
</dbReference>
<keyword evidence="4 5" id="KW-0720">Serine protease</keyword>
<dbReference type="GO" id="GO:0006508">
    <property type="term" value="P:proteolysis"/>
    <property type="evidence" value="ECO:0007669"/>
    <property type="project" value="UniProtKB-KW"/>
</dbReference>
<sequence>MLTTWEEPSQEYPVEDWSDAAESNLTEDFHKSDEWFQELEEKLQKPLADFQRGKFKRVKIAILDTGIHLCHDDFKEDEEKGTGNIFVKDFLPRASRTIPEANDEDGHGTHCAGLLRRVAPAADIYVAKIAHDKKSIDHVAVAKAINYAIDKEKWDVDIISISFGFRADSIIEETVGEAIAKAVKKKKLIFAATSNNGHSSWLAYPAWHPGVIAINSADADGKPSAFLPRDTADLGMFTALGEAVKSAWIRSNATPGETSPTRRMTGTSVATPIAAGIAALVLQAASIPCQRKETRDALARLYRRLKWGAVMRDVLKELSVESGGYRNLVPCDLARTELQASQVLRFLERVVAQKYKDEGVSEPE</sequence>
<evidence type="ECO:0000313" key="8">
    <source>
        <dbReference type="EMBL" id="OAA69771.1"/>
    </source>
</evidence>
<feature type="active site" description="Charge relay system" evidence="5">
    <location>
        <position position="268"/>
    </location>
</feature>
<accession>A0A168B8L5</accession>
<keyword evidence="2 5" id="KW-0645">Protease</keyword>
<dbReference type="OrthoDB" id="206201at2759"/>
<evidence type="ECO:0000256" key="3">
    <source>
        <dbReference type="ARBA" id="ARBA00022801"/>
    </source>
</evidence>
<feature type="domain" description="Peptidase S8/S53" evidence="7">
    <location>
        <begin position="56"/>
        <end position="298"/>
    </location>
</feature>
<feature type="active site" description="Charge relay system" evidence="5">
    <location>
        <position position="107"/>
    </location>
</feature>